<keyword evidence="2" id="KW-0812">Transmembrane</keyword>
<evidence type="ECO:0000313" key="4">
    <source>
        <dbReference type="Proteomes" id="UP000279236"/>
    </source>
</evidence>
<dbReference type="EC" id="3.4.13.19" evidence="1"/>
<keyword evidence="1" id="KW-0862">Zinc</keyword>
<dbReference type="Gene3D" id="3.20.20.140">
    <property type="entry name" value="Metal-dependent hydrolases"/>
    <property type="match status" value="1"/>
</dbReference>
<keyword evidence="1" id="KW-0378">Hydrolase</keyword>
<dbReference type="GeneID" id="39588523"/>
<keyword evidence="1" id="KW-0479">Metal-binding</keyword>
<dbReference type="OrthoDB" id="445695at2759"/>
<accession>A0A427Y3Z4</accession>
<comment type="catalytic activity">
    <reaction evidence="1">
        <text>an L-aminoacyl-L-amino acid + H2O = 2 an L-alpha-amino acid</text>
        <dbReference type="Rhea" id="RHEA:48940"/>
        <dbReference type="ChEBI" id="CHEBI:15377"/>
        <dbReference type="ChEBI" id="CHEBI:59869"/>
        <dbReference type="ChEBI" id="CHEBI:77460"/>
        <dbReference type="EC" id="3.4.13.19"/>
    </reaction>
</comment>
<evidence type="ECO:0000256" key="1">
    <source>
        <dbReference type="RuleBase" id="RU341113"/>
    </source>
</evidence>
<dbReference type="PROSITE" id="PS00869">
    <property type="entry name" value="RENAL_DIPEPTIDASE_1"/>
    <property type="match status" value="1"/>
</dbReference>
<reference evidence="3 4" key="1">
    <citation type="submission" date="2018-11" db="EMBL/GenBank/DDBJ databases">
        <title>Genome sequence of Apiotrichum porosum DSM 27194.</title>
        <authorList>
            <person name="Aliyu H."/>
            <person name="Gorte O."/>
            <person name="Ochsenreither K."/>
        </authorList>
    </citation>
    <scope>NUCLEOTIDE SEQUENCE [LARGE SCALE GENOMIC DNA]</scope>
    <source>
        <strain evidence="3 4">DSM 27194</strain>
    </source>
</reference>
<dbReference type="Pfam" id="PF01244">
    <property type="entry name" value="Peptidase_M19"/>
    <property type="match status" value="1"/>
</dbReference>
<dbReference type="Proteomes" id="UP000279236">
    <property type="component" value="Unassembled WGS sequence"/>
</dbReference>
<dbReference type="SUPFAM" id="SSF51556">
    <property type="entry name" value="Metallo-dependent hydrolases"/>
    <property type="match status" value="1"/>
</dbReference>
<dbReference type="EMBL" id="RSCE01000002">
    <property type="protein sequence ID" value="RSH85800.1"/>
    <property type="molecule type" value="Genomic_DNA"/>
</dbReference>
<dbReference type="InterPro" id="IPR032466">
    <property type="entry name" value="Metal_Hydrolase"/>
</dbReference>
<dbReference type="CDD" id="cd01301">
    <property type="entry name" value="rDP_like"/>
    <property type="match status" value="1"/>
</dbReference>
<gene>
    <name evidence="3" type="ORF">EHS24_003980</name>
</gene>
<keyword evidence="2" id="KW-0472">Membrane</keyword>
<comment type="similarity">
    <text evidence="1">Belongs to the metallo-dependent hydrolases superfamily. Peptidase M19 family.</text>
</comment>
<dbReference type="InterPro" id="IPR008257">
    <property type="entry name" value="Pept_M19"/>
</dbReference>
<feature type="transmembrane region" description="Helical" evidence="2">
    <location>
        <begin position="24"/>
        <end position="44"/>
    </location>
</feature>
<evidence type="ECO:0000256" key="2">
    <source>
        <dbReference type="SAM" id="Phobius"/>
    </source>
</evidence>
<dbReference type="PANTHER" id="PTHR10443:SF12">
    <property type="entry name" value="DIPEPTIDASE"/>
    <property type="match status" value="1"/>
</dbReference>
<evidence type="ECO:0000313" key="3">
    <source>
        <dbReference type="EMBL" id="RSH85800.1"/>
    </source>
</evidence>
<comment type="cofactor">
    <cofactor evidence="1">
        <name>Zn(2+)</name>
        <dbReference type="ChEBI" id="CHEBI:29105"/>
    </cofactor>
</comment>
<keyword evidence="1" id="KW-0645">Protease</keyword>
<organism evidence="3 4">
    <name type="scientific">Apiotrichum porosum</name>
    <dbReference type="NCBI Taxonomy" id="105984"/>
    <lineage>
        <taxon>Eukaryota</taxon>
        <taxon>Fungi</taxon>
        <taxon>Dikarya</taxon>
        <taxon>Basidiomycota</taxon>
        <taxon>Agaricomycotina</taxon>
        <taxon>Tremellomycetes</taxon>
        <taxon>Trichosporonales</taxon>
        <taxon>Trichosporonaceae</taxon>
        <taxon>Apiotrichum</taxon>
    </lineage>
</organism>
<sequence length="446" mass="49474">MSSQPLLPPPTAGGAAPTPRKRRVITIIVPLVLIAATVFVLIFGEKRPKDPLALANYYLKSTPVIDGHIDLPIYVRELYGNDINKFDLRKAIPGHLDIPRIKEGHLGGFFWSVYTDCHADIDGPDFLNPSHHVRDTLEQIDVALNLMDKYSDTFTFVRTAAEAEAAMRAGKVASFMGIEGAHQLGNSLGVLRQYYNLGVRYATLTHSCNNAFADSGGFEHAPNATWHGLSPLGKELIKEMNRLGMLIDLSHVSDSTALQAIKHSKAPVMFSHSVPRHFNSISRNVPDEILDRIGTRNHQIDGVVMVNFYPRFGSSNPDEVDVKYIADEIEYMGNYMGRQYVGIGSDFDGIEKVGARFRVLELTHQTPKGLEDVSKYPYLFAELIRRGWTKHEIGGLAGGNILRVLHGAEEVAAKLKKKQGPNMTIYSKRRDVGRGLPFTIEATEEA</sequence>
<dbReference type="RefSeq" id="XP_028478585.1">
    <property type="nucleotide sequence ID" value="XM_028619613.1"/>
</dbReference>
<dbReference type="PROSITE" id="PS51365">
    <property type="entry name" value="RENAL_DIPEPTIDASE_2"/>
    <property type="match status" value="1"/>
</dbReference>
<protein>
    <recommendedName>
        <fullName evidence="1">Dipeptidase</fullName>
        <ecNumber evidence="1">3.4.13.19</ecNumber>
    </recommendedName>
</protein>
<keyword evidence="4" id="KW-1185">Reference proteome</keyword>
<dbReference type="GO" id="GO:0070573">
    <property type="term" value="F:metallodipeptidase activity"/>
    <property type="evidence" value="ECO:0007669"/>
    <property type="project" value="InterPro"/>
</dbReference>
<dbReference type="InterPro" id="IPR000180">
    <property type="entry name" value="Dipep_AS"/>
</dbReference>
<dbReference type="PANTHER" id="PTHR10443">
    <property type="entry name" value="MICROSOMAL DIPEPTIDASE"/>
    <property type="match status" value="1"/>
</dbReference>
<dbReference type="STRING" id="105984.A0A427Y3Z4"/>
<dbReference type="AlphaFoldDB" id="A0A427Y3Z4"/>
<dbReference type="GO" id="GO:0006508">
    <property type="term" value="P:proteolysis"/>
    <property type="evidence" value="ECO:0007669"/>
    <property type="project" value="UniProtKB-KW"/>
</dbReference>
<keyword evidence="1" id="KW-0482">Metalloprotease</keyword>
<comment type="caution">
    <text evidence="3">The sequence shown here is derived from an EMBL/GenBank/DDBJ whole genome shotgun (WGS) entry which is preliminary data.</text>
</comment>
<dbReference type="GO" id="GO:0046872">
    <property type="term" value="F:metal ion binding"/>
    <property type="evidence" value="ECO:0007669"/>
    <property type="project" value="UniProtKB-UniRule"/>
</dbReference>
<keyword evidence="2" id="KW-1133">Transmembrane helix</keyword>
<proteinExistence type="inferred from homology"/>
<name>A0A427Y3Z4_9TREE</name>
<keyword evidence="1" id="KW-0224">Dipeptidase</keyword>